<protein>
    <recommendedName>
        <fullName evidence="11">Probable nicotinate-nucleotide adenylyltransferase</fullName>
        <ecNumber evidence="11">2.7.7.18</ecNumber>
    </recommendedName>
    <alternativeName>
        <fullName evidence="11">Deamido-NAD(+) diphosphorylase</fullName>
    </alternativeName>
    <alternativeName>
        <fullName evidence="11">Deamido-NAD(+) pyrophosphorylase</fullName>
    </alternativeName>
    <alternativeName>
        <fullName evidence="11">Nicotinate mononucleotide adenylyltransferase</fullName>
        <shortName evidence="11">NaMN adenylyltransferase</shortName>
    </alternativeName>
</protein>
<accession>A0A246HJW6</accession>
<dbReference type="CDD" id="cd02165">
    <property type="entry name" value="NMNAT"/>
    <property type="match status" value="1"/>
</dbReference>
<name>A0A246HJW6_STEMA</name>
<evidence type="ECO:0000256" key="8">
    <source>
        <dbReference type="ARBA" id="ARBA00022840"/>
    </source>
</evidence>
<dbReference type="InterPro" id="IPR005248">
    <property type="entry name" value="NadD/NMNAT"/>
</dbReference>
<evidence type="ECO:0000256" key="6">
    <source>
        <dbReference type="ARBA" id="ARBA00022695"/>
    </source>
</evidence>
<proteinExistence type="inferred from homology"/>
<dbReference type="EMBL" id="NIVS01000040">
    <property type="protein sequence ID" value="OWQ51498.1"/>
    <property type="molecule type" value="Genomic_DNA"/>
</dbReference>
<dbReference type="SUPFAM" id="SSF52374">
    <property type="entry name" value="Nucleotidylyl transferase"/>
    <property type="match status" value="1"/>
</dbReference>
<dbReference type="AlphaFoldDB" id="A0A246HJW6"/>
<comment type="caution">
    <text evidence="13">The sequence shown here is derived from an EMBL/GenBank/DDBJ whole genome shotgun (WGS) entry which is preliminary data.</text>
</comment>
<dbReference type="EC" id="2.7.7.18" evidence="11"/>
<dbReference type="UniPathway" id="UPA00253">
    <property type="reaction ID" value="UER00332"/>
</dbReference>
<keyword evidence="9 11" id="KW-0520">NAD</keyword>
<keyword evidence="4 11" id="KW-0662">Pyridine nucleotide biosynthesis</keyword>
<evidence type="ECO:0000256" key="7">
    <source>
        <dbReference type="ARBA" id="ARBA00022741"/>
    </source>
</evidence>
<comment type="function">
    <text evidence="1 11">Catalyzes the reversible adenylation of nicotinate mononucleotide (NaMN) to nicotinic acid adenine dinucleotide (NaAD).</text>
</comment>
<evidence type="ECO:0000256" key="3">
    <source>
        <dbReference type="ARBA" id="ARBA00009014"/>
    </source>
</evidence>
<evidence type="ECO:0000256" key="2">
    <source>
        <dbReference type="ARBA" id="ARBA00005019"/>
    </source>
</evidence>
<keyword evidence="6 11" id="KW-0548">Nucleotidyltransferase</keyword>
<comment type="pathway">
    <text evidence="2 11">Cofactor biosynthesis; NAD(+) biosynthesis; deamido-NAD(+) from nicotinate D-ribonucleotide: step 1/1.</text>
</comment>
<evidence type="ECO:0000313" key="14">
    <source>
        <dbReference type="Proteomes" id="UP000198157"/>
    </source>
</evidence>
<evidence type="ECO:0000256" key="9">
    <source>
        <dbReference type="ARBA" id="ARBA00023027"/>
    </source>
</evidence>
<evidence type="ECO:0000313" key="13">
    <source>
        <dbReference type="EMBL" id="OWQ51498.1"/>
    </source>
</evidence>
<dbReference type="HAMAP" id="MF_00244">
    <property type="entry name" value="NaMN_adenylyltr"/>
    <property type="match status" value="1"/>
</dbReference>
<evidence type="ECO:0000256" key="4">
    <source>
        <dbReference type="ARBA" id="ARBA00022642"/>
    </source>
</evidence>
<dbReference type="GO" id="GO:0005524">
    <property type="term" value="F:ATP binding"/>
    <property type="evidence" value="ECO:0007669"/>
    <property type="project" value="UniProtKB-KW"/>
</dbReference>
<evidence type="ECO:0000256" key="5">
    <source>
        <dbReference type="ARBA" id="ARBA00022679"/>
    </source>
</evidence>
<keyword evidence="7 11" id="KW-0547">Nucleotide-binding</keyword>
<comment type="similarity">
    <text evidence="3 11">Belongs to the NadD family.</text>
</comment>
<dbReference type="PANTHER" id="PTHR21342">
    <property type="entry name" value="PHOSPHOPANTETHEINE ADENYLYLTRANSFERASE"/>
    <property type="match status" value="1"/>
</dbReference>
<sequence length="221" mass="24103">MGLRIYYGGTFDPVHLGHLAIARAARDQLQVAVRLLPAADPPHRAAPGADALQRLAMLSLAIGDEPGLLLDRRELDRAERQPGVPSYTVDTLRELRAELGPRQPIAWLVGADSLLALPSWHEWAALFELAHFIVAARPGSPLADARDPVLAQALDGRWARHERELFSAPAGRLMRLQAPLREESATAVRTRIAAGGPWQQLLPEAVAGYIIDHRLYGAVPS</sequence>
<dbReference type="InterPro" id="IPR004821">
    <property type="entry name" value="Cyt_trans-like"/>
</dbReference>
<dbReference type="Proteomes" id="UP000198157">
    <property type="component" value="Unassembled WGS sequence"/>
</dbReference>
<reference evidence="13 14" key="1">
    <citation type="submission" date="2017-06" db="EMBL/GenBank/DDBJ databases">
        <authorList>
            <person name="Kim H.J."/>
            <person name="Triplett B.A."/>
        </authorList>
    </citation>
    <scope>NUCLEOTIDE SEQUENCE [LARGE SCALE GENOMIC DNA]</scope>
    <source>
        <strain evidence="13 14">13146</strain>
    </source>
</reference>
<keyword evidence="5 11" id="KW-0808">Transferase</keyword>
<evidence type="ECO:0000256" key="11">
    <source>
        <dbReference type="HAMAP-Rule" id="MF_00244"/>
    </source>
</evidence>
<evidence type="ECO:0000259" key="12">
    <source>
        <dbReference type="Pfam" id="PF01467"/>
    </source>
</evidence>
<dbReference type="NCBIfam" id="TIGR00125">
    <property type="entry name" value="cyt_tran_rel"/>
    <property type="match status" value="1"/>
</dbReference>
<keyword evidence="8 11" id="KW-0067">ATP-binding</keyword>
<dbReference type="NCBIfam" id="TIGR00482">
    <property type="entry name" value="nicotinate (nicotinamide) nucleotide adenylyltransferase"/>
    <property type="match status" value="1"/>
</dbReference>
<dbReference type="OrthoDB" id="5295945at2"/>
<dbReference type="GO" id="GO:0009435">
    <property type="term" value="P:NAD+ biosynthetic process"/>
    <property type="evidence" value="ECO:0007669"/>
    <property type="project" value="UniProtKB-UniRule"/>
</dbReference>
<dbReference type="NCBIfam" id="NF000839">
    <property type="entry name" value="PRK00071.1-1"/>
    <property type="match status" value="1"/>
</dbReference>
<dbReference type="PANTHER" id="PTHR21342:SF0">
    <property type="entry name" value="BIFUNCTIONAL NMN ADENYLYLTRANSFERASE_NUDIX HYDROLASE"/>
    <property type="match status" value="1"/>
</dbReference>
<feature type="domain" description="Cytidyltransferase-like" evidence="12">
    <location>
        <begin position="6"/>
        <end position="190"/>
    </location>
</feature>
<organism evidence="13 14">
    <name type="scientific">Stenotrophomonas maltophilia</name>
    <name type="common">Pseudomonas maltophilia</name>
    <name type="synonym">Xanthomonas maltophilia</name>
    <dbReference type="NCBI Taxonomy" id="40324"/>
    <lineage>
        <taxon>Bacteria</taxon>
        <taxon>Pseudomonadati</taxon>
        <taxon>Pseudomonadota</taxon>
        <taxon>Gammaproteobacteria</taxon>
        <taxon>Lysobacterales</taxon>
        <taxon>Lysobacteraceae</taxon>
        <taxon>Stenotrophomonas</taxon>
        <taxon>Stenotrophomonas maltophilia group</taxon>
    </lineage>
</organism>
<comment type="catalytic activity">
    <reaction evidence="10 11">
        <text>nicotinate beta-D-ribonucleotide + ATP + H(+) = deamido-NAD(+) + diphosphate</text>
        <dbReference type="Rhea" id="RHEA:22860"/>
        <dbReference type="ChEBI" id="CHEBI:15378"/>
        <dbReference type="ChEBI" id="CHEBI:30616"/>
        <dbReference type="ChEBI" id="CHEBI:33019"/>
        <dbReference type="ChEBI" id="CHEBI:57502"/>
        <dbReference type="ChEBI" id="CHEBI:58437"/>
        <dbReference type="EC" id="2.7.7.18"/>
    </reaction>
</comment>
<dbReference type="GO" id="GO:0004515">
    <property type="term" value="F:nicotinate-nucleotide adenylyltransferase activity"/>
    <property type="evidence" value="ECO:0007669"/>
    <property type="project" value="UniProtKB-UniRule"/>
</dbReference>
<dbReference type="Pfam" id="PF01467">
    <property type="entry name" value="CTP_transf_like"/>
    <property type="match status" value="1"/>
</dbReference>
<evidence type="ECO:0000256" key="1">
    <source>
        <dbReference type="ARBA" id="ARBA00002324"/>
    </source>
</evidence>
<dbReference type="InterPro" id="IPR014729">
    <property type="entry name" value="Rossmann-like_a/b/a_fold"/>
</dbReference>
<dbReference type="Gene3D" id="3.40.50.620">
    <property type="entry name" value="HUPs"/>
    <property type="match status" value="1"/>
</dbReference>
<gene>
    <name evidence="11" type="primary">nadD</name>
    <name evidence="13" type="ORF">CEE60_14375</name>
</gene>
<evidence type="ECO:0000256" key="10">
    <source>
        <dbReference type="ARBA" id="ARBA00048721"/>
    </source>
</evidence>